<feature type="transmembrane region" description="Helical" evidence="6">
    <location>
        <begin position="442"/>
        <end position="464"/>
    </location>
</feature>
<comment type="subcellular location">
    <subcellularLocation>
        <location evidence="1">Cell membrane</location>
        <topology evidence="1">Multi-pass membrane protein</topology>
    </subcellularLocation>
</comment>
<feature type="transmembrane region" description="Helical" evidence="6">
    <location>
        <begin position="297"/>
        <end position="319"/>
    </location>
</feature>
<organism evidence="7">
    <name type="scientific">Psychrobacter sp. (strain PRwf-1)</name>
    <dbReference type="NCBI Taxonomy" id="349106"/>
    <lineage>
        <taxon>Bacteria</taxon>
        <taxon>Pseudomonadati</taxon>
        <taxon>Pseudomonadota</taxon>
        <taxon>Gammaproteobacteria</taxon>
        <taxon>Moraxellales</taxon>
        <taxon>Moraxellaceae</taxon>
        <taxon>Psychrobacter</taxon>
    </lineage>
</organism>
<feature type="transmembrane region" description="Helical" evidence="6">
    <location>
        <begin position="113"/>
        <end position="138"/>
    </location>
</feature>
<dbReference type="eggNOG" id="COG2244">
    <property type="taxonomic scope" value="Bacteria"/>
</dbReference>
<feature type="transmembrane region" description="Helical" evidence="6">
    <location>
        <begin position="325"/>
        <end position="343"/>
    </location>
</feature>
<evidence type="ECO:0000256" key="3">
    <source>
        <dbReference type="ARBA" id="ARBA00022692"/>
    </source>
</evidence>
<dbReference type="HOGENOM" id="CLU_022017_7_5_6"/>
<feature type="transmembrane region" description="Helical" evidence="6">
    <location>
        <begin position="76"/>
        <end position="98"/>
    </location>
</feature>
<feature type="transmembrane region" description="Helical" evidence="6">
    <location>
        <begin position="355"/>
        <end position="375"/>
    </location>
</feature>
<dbReference type="InterPro" id="IPR050833">
    <property type="entry name" value="Poly_Biosynth_Transport"/>
</dbReference>
<evidence type="ECO:0000256" key="2">
    <source>
        <dbReference type="ARBA" id="ARBA00022475"/>
    </source>
</evidence>
<dbReference type="Pfam" id="PF01943">
    <property type="entry name" value="Polysacc_synt"/>
    <property type="match status" value="1"/>
</dbReference>
<dbReference type="GO" id="GO:0005886">
    <property type="term" value="C:plasma membrane"/>
    <property type="evidence" value="ECO:0007669"/>
    <property type="project" value="UniProtKB-SubCell"/>
</dbReference>
<keyword evidence="4 6" id="KW-1133">Transmembrane helix</keyword>
<dbReference type="STRING" id="349106.PsycPRwf_0243"/>
<feature type="transmembrane region" description="Helical" evidence="6">
    <location>
        <begin position="214"/>
        <end position="231"/>
    </location>
</feature>
<dbReference type="EMBL" id="CP000713">
    <property type="protein sequence ID" value="ABQ93198.1"/>
    <property type="molecule type" value="Genomic_DNA"/>
</dbReference>
<feature type="transmembrane region" description="Helical" evidence="6">
    <location>
        <begin position="381"/>
        <end position="398"/>
    </location>
</feature>
<sequence length="472" mass="53454">MAMNKKTILNYAIGPIGSGILGLVSLPIITWFFSVEDVGRISMLQVVVSFSVLLFCLGLDQAYVREYHEAEATPELLKLTLLPGLILTLAAYSLIFIINPTLVSHWLYEIPSVYLSFISITCLAISIISRFLSLVLRMQERALAYSMSQLLPKVIFLIFVISTVWLGFKKDIYTLVTAHFLSILSVFILFSWNTRKEWLGSFEYKFNWIRFKPLLLYGLPLVIGGLASWGLNVMDRLFLRSLSTFTELGIYSVTMSIAAVATVFSGIFNTIWAPLVYKWVKADDVNLNKMDEISEHLLAAIYFIVVLSGLFSWILPFFLPKEYAAIRYLITLCLLAPLFYTLSETTAVGITIARKTSYSMLASILAMLTNALGNYLLVPKMGALGAAISTAISFWLFYILRTELSCRVWRQIPKFKSYLIVSFLLITTAFSSMLMSKYPILITTWFFALIIGIYIFNPSIKLAFQQINKIRV</sequence>
<feature type="transmembrane region" description="Helical" evidence="6">
    <location>
        <begin position="12"/>
        <end position="35"/>
    </location>
</feature>
<feature type="transmembrane region" description="Helical" evidence="6">
    <location>
        <begin position="251"/>
        <end position="277"/>
    </location>
</feature>
<feature type="transmembrane region" description="Helical" evidence="6">
    <location>
        <begin position="418"/>
        <end position="436"/>
    </location>
</feature>
<dbReference type="AlphaFoldDB" id="A5WC07"/>
<name>A5WC07_PSYWF</name>
<dbReference type="PANTHER" id="PTHR30250">
    <property type="entry name" value="PST FAMILY PREDICTED COLANIC ACID TRANSPORTER"/>
    <property type="match status" value="1"/>
</dbReference>
<keyword evidence="5 6" id="KW-0472">Membrane</keyword>
<dbReference type="PANTHER" id="PTHR30250:SF11">
    <property type="entry name" value="O-ANTIGEN TRANSPORTER-RELATED"/>
    <property type="match status" value="1"/>
</dbReference>
<gene>
    <name evidence="7" type="ordered locus">PsycPRwf_0243</name>
</gene>
<keyword evidence="3 6" id="KW-0812">Transmembrane</keyword>
<feature type="transmembrane region" description="Helical" evidence="6">
    <location>
        <begin position="174"/>
        <end position="193"/>
    </location>
</feature>
<feature type="transmembrane region" description="Helical" evidence="6">
    <location>
        <begin position="150"/>
        <end position="168"/>
    </location>
</feature>
<proteinExistence type="predicted"/>
<evidence type="ECO:0000256" key="1">
    <source>
        <dbReference type="ARBA" id="ARBA00004651"/>
    </source>
</evidence>
<reference evidence="7" key="1">
    <citation type="submission" date="2007-05" db="EMBL/GenBank/DDBJ databases">
        <title>Complete sequence of chromosome of Psychrobacter sp. PRwf-1.</title>
        <authorList>
            <consortium name="US DOE Joint Genome Institute"/>
            <person name="Copeland A."/>
            <person name="Lucas S."/>
            <person name="Lapidus A."/>
            <person name="Barry K."/>
            <person name="Detter J.C."/>
            <person name="Glavina del Rio T."/>
            <person name="Hammon N."/>
            <person name="Israni S."/>
            <person name="Dalin E."/>
            <person name="Tice H."/>
            <person name="Pitluck S."/>
            <person name="Chain P."/>
            <person name="Malfatti S."/>
            <person name="Shin M."/>
            <person name="Vergez L."/>
            <person name="Schmutz J."/>
            <person name="Larimer F."/>
            <person name="Land M."/>
            <person name="Hauser L."/>
            <person name="Kyrpides N."/>
            <person name="Kim E."/>
            <person name="Tiedje J."/>
            <person name="Richardson P."/>
        </authorList>
    </citation>
    <scope>NUCLEOTIDE SEQUENCE [LARGE SCALE GENOMIC DNA]</scope>
    <source>
        <strain evidence="7">PRwf-1</strain>
    </source>
</reference>
<dbReference type="KEGG" id="prw:PsycPRwf_0243"/>
<evidence type="ECO:0000256" key="4">
    <source>
        <dbReference type="ARBA" id="ARBA00022989"/>
    </source>
</evidence>
<feature type="transmembrane region" description="Helical" evidence="6">
    <location>
        <begin position="41"/>
        <end position="64"/>
    </location>
</feature>
<evidence type="ECO:0000313" key="7">
    <source>
        <dbReference type="EMBL" id="ABQ93198.1"/>
    </source>
</evidence>
<accession>A5WC07</accession>
<evidence type="ECO:0000256" key="5">
    <source>
        <dbReference type="ARBA" id="ARBA00023136"/>
    </source>
</evidence>
<dbReference type="InterPro" id="IPR002797">
    <property type="entry name" value="Polysacc_synth"/>
</dbReference>
<keyword evidence="2" id="KW-1003">Cell membrane</keyword>
<protein>
    <submittedName>
        <fullName evidence="7">Polysaccharide biosynthesis protein</fullName>
    </submittedName>
</protein>
<evidence type="ECO:0000256" key="6">
    <source>
        <dbReference type="SAM" id="Phobius"/>
    </source>
</evidence>